<reference evidence="3 4" key="1">
    <citation type="submission" date="2019-02" db="EMBL/GenBank/DDBJ databases">
        <title>Deep-cultivation of Planctomycetes and their phenomic and genomic characterization uncovers novel biology.</title>
        <authorList>
            <person name="Wiegand S."/>
            <person name="Jogler M."/>
            <person name="Boedeker C."/>
            <person name="Pinto D."/>
            <person name="Vollmers J."/>
            <person name="Rivas-Marin E."/>
            <person name="Kohn T."/>
            <person name="Peeters S.H."/>
            <person name="Heuer A."/>
            <person name="Rast P."/>
            <person name="Oberbeckmann S."/>
            <person name="Bunk B."/>
            <person name="Jeske O."/>
            <person name="Meyerdierks A."/>
            <person name="Storesund J.E."/>
            <person name="Kallscheuer N."/>
            <person name="Luecker S."/>
            <person name="Lage O.M."/>
            <person name="Pohl T."/>
            <person name="Merkel B.J."/>
            <person name="Hornburger P."/>
            <person name="Mueller R.-W."/>
            <person name="Bruemmer F."/>
            <person name="Labrenz M."/>
            <person name="Spormann A.M."/>
            <person name="Op den Camp H."/>
            <person name="Overmann J."/>
            <person name="Amann R."/>
            <person name="Jetten M.S.M."/>
            <person name="Mascher T."/>
            <person name="Medema M.H."/>
            <person name="Devos D.P."/>
            <person name="Kaster A.-K."/>
            <person name="Ovreas L."/>
            <person name="Rohde M."/>
            <person name="Galperin M.Y."/>
            <person name="Jogler C."/>
        </authorList>
    </citation>
    <scope>NUCLEOTIDE SEQUENCE [LARGE SCALE GENOMIC DNA]</scope>
    <source>
        <strain evidence="3 4">ElP</strain>
    </source>
</reference>
<dbReference type="Gene3D" id="3.30.1120.10">
    <property type="match status" value="1"/>
</dbReference>
<feature type="domain" description="Sulfatase N-terminal" evidence="2">
    <location>
        <begin position="32"/>
        <end position="362"/>
    </location>
</feature>
<dbReference type="GO" id="GO:0004065">
    <property type="term" value="F:arylsulfatase activity"/>
    <property type="evidence" value="ECO:0007669"/>
    <property type="project" value="UniProtKB-EC"/>
</dbReference>
<organism evidence="3 4">
    <name type="scientific">Tautonia plasticadhaerens</name>
    <dbReference type="NCBI Taxonomy" id="2527974"/>
    <lineage>
        <taxon>Bacteria</taxon>
        <taxon>Pseudomonadati</taxon>
        <taxon>Planctomycetota</taxon>
        <taxon>Planctomycetia</taxon>
        <taxon>Isosphaerales</taxon>
        <taxon>Isosphaeraceae</taxon>
        <taxon>Tautonia</taxon>
    </lineage>
</organism>
<dbReference type="SUPFAM" id="SSF53649">
    <property type="entry name" value="Alkaline phosphatase-like"/>
    <property type="match status" value="1"/>
</dbReference>
<name>A0A518GUY9_9BACT</name>
<dbReference type="KEGG" id="tpla:ElP_02300"/>
<keyword evidence="1" id="KW-0732">Signal</keyword>
<gene>
    <name evidence="3" type="primary">atsA_2</name>
    <name evidence="3" type="ORF">ElP_02300</name>
</gene>
<evidence type="ECO:0000313" key="4">
    <source>
        <dbReference type="Proteomes" id="UP000317835"/>
    </source>
</evidence>
<evidence type="ECO:0000259" key="2">
    <source>
        <dbReference type="Pfam" id="PF00884"/>
    </source>
</evidence>
<proteinExistence type="predicted"/>
<dbReference type="InterPro" id="IPR000917">
    <property type="entry name" value="Sulfatase_N"/>
</dbReference>
<dbReference type="Gene3D" id="3.40.720.10">
    <property type="entry name" value="Alkaline Phosphatase, subunit A"/>
    <property type="match status" value="1"/>
</dbReference>
<dbReference type="RefSeq" id="WP_145266462.1">
    <property type="nucleotide sequence ID" value="NZ_CP036426.1"/>
</dbReference>
<keyword evidence="3" id="KW-0378">Hydrolase</keyword>
<dbReference type="Pfam" id="PF00884">
    <property type="entry name" value="Sulfatase"/>
    <property type="match status" value="1"/>
</dbReference>
<accession>A0A518GUY9</accession>
<keyword evidence="4" id="KW-1185">Reference proteome</keyword>
<dbReference type="EC" id="3.1.6.1" evidence="3"/>
<feature type="signal peptide" evidence="1">
    <location>
        <begin position="1"/>
        <end position="24"/>
    </location>
</feature>
<sequence precursor="true">MRSSRLLPSLVGAATLAVTGPATAQDGVESRPNIIFIMADDLGWGDLGSYGQQRGLQTPNLDRLAAEGTRFTQAYAGSTVCAPSRCVLMTGYHTGHARIRGNARDPLEPGDVTVAEALKAAGYDTALVGKWGLGEAGSTGVPNKQGFDDFFGYLNQRHAHNFYPDHLWRQEERVELPGNVIGPDEGVSVERGTYSHDLFADGAISWVEEHREGPFFLYLSLTIPHANNEGSRATGNGMEVPDLGDYAGRDWPEAEKGKAAMIARMDADVGRLMARLDELDIDDDTIVFFTSDNGPHREGGKDFDPDFFDSNGPLRGIKRDLYEGGIRVPMIVRWPGRVPAGAVSDQIWAFWDVPPTLAELAGPGATAALPDDLDGISLLPALIGPEAAGRSQEDHEFLYWEFHEGQASKQAVRMGRWKGFRLSPDGPLELYDLRGDVGEEDDVAAEHPEVVDRIETYLGNARSESPSWPLRPAPGR</sequence>
<dbReference type="AlphaFoldDB" id="A0A518GUY9"/>
<protein>
    <submittedName>
        <fullName evidence="3">Arylsulfatase</fullName>
        <ecNumber evidence="3">3.1.6.1</ecNumber>
    </submittedName>
</protein>
<dbReference type="EMBL" id="CP036426">
    <property type="protein sequence ID" value="QDV32398.1"/>
    <property type="molecule type" value="Genomic_DNA"/>
</dbReference>
<dbReference type="CDD" id="cd16145">
    <property type="entry name" value="ARS_like"/>
    <property type="match status" value="1"/>
</dbReference>
<evidence type="ECO:0000313" key="3">
    <source>
        <dbReference type="EMBL" id="QDV32398.1"/>
    </source>
</evidence>
<dbReference type="InterPro" id="IPR052701">
    <property type="entry name" value="GAG_Ulvan_Degrading_Sulfatases"/>
</dbReference>
<dbReference type="InterPro" id="IPR017850">
    <property type="entry name" value="Alkaline_phosphatase_core_sf"/>
</dbReference>
<dbReference type="OrthoDB" id="9783154at2"/>
<dbReference type="PANTHER" id="PTHR43751:SF3">
    <property type="entry name" value="SULFATASE N-TERMINAL DOMAIN-CONTAINING PROTEIN"/>
    <property type="match status" value="1"/>
</dbReference>
<dbReference type="Proteomes" id="UP000317835">
    <property type="component" value="Chromosome"/>
</dbReference>
<evidence type="ECO:0000256" key="1">
    <source>
        <dbReference type="SAM" id="SignalP"/>
    </source>
</evidence>
<feature type="chain" id="PRO_5021717902" evidence="1">
    <location>
        <begin position="25"/>
        <end position="476"/>
    </location>
</feature>
<dbReference type="PANTHER" id="PTHR43751">
    <property type="entry name" value="SULFATASE"/>
    <property type="match status" value="1"/>
</dbReference>